<dbReference type="Proteomes" id="UP001221898">
    <property type="component" value="Unassembled WGS sequence"/>
</dbReference>
<name>A0AAD7WZW1_9TELE</name>
<reference evidence="2" key="1">
    <citation type="journal article" date="2023" name="Science">
        <title>Genome structures resolve the early diversification of teleost fishes.</title>
        <authorList>
            <person name="Parey E."/>
            <person name="Louis A."/>
            <person name="Montfort J."/>
            <person name="Bouchez O."/>
            <person name="Roques C."/>
            <person name="Iampietro C."/>
            <person name="Lluch J."/>
            <person name="Castinel A."/>
            <person name="Donnadieu C."/>
            <person name="Desvignes T."/>
            <person name="Floi Bucao C."/>
            <person name="Jouanno E."/>
            <person name="Wen M."/>
            <person name="Mejri S."/>
            <person name="Dirks R."/>
            <person name="Jansen H."/>
            <person name="Henkel C."/>
            <person name="Chen W.J."/>
            <person name="Zahm M."/>
            <person name="Cabau C."/>
            <person name="Klopp C."/>
            <person name="Thompson A.W."/>
            <person name="Robinson-Rechavi M."/>
            <person name="Braasch I."/>
            <person name="Lecointre G."/>
            <person name="Bobe J."/>
            <person name="Postlethwait J.H."/>
            <person name="Berthelot C."/>
            <person name="Roest Crollius H."/>
            <person name="Guiguen Y."/>
        </authorList>
    </citation>
    <scope>NUCLEOTIDE SEQUENCE</scope>
    <source>
        <strain evidence="2">NC1722</strain>
    </source>
</reference>
<sequence>MTQRCIRRSQHAEHPAADELTCTSQSLRPGVLIRRDGCDGRPAPNLPYLPLTVRHQAEAEDRPNQTRKALARLHSRGCAHEAALVRRIAQLGQLMQRSCSMHLNDGTVH</sequence>
<accession>A0AAD7WZW1</accession>
<feature type="region of interest" description="Disordered" evidence="1">
    <location>
        <begin position="1"/>
        <end position="21"/>
    </location>
</feature>
<evidence type="ECO:0000313" key="2">
    <source>
        <dbReference type="EMBL" id="KAJ8415347.1"/>
    </source>
</evidence>
<dbReference type="EMBL" id="JAINUG010000009">
    <property type="protein sequence ID" value="KAJ8415347.1"/>
    <property type="molecule type" value="Genomic_DNA"/>
</dbReference>
<protein>
    <submittedName>
        <fullName evidence="2">Uncharacterized protein</fullName>
    </submittedName>
</protein>
<comment type="caution">
    <text evidence="2">The sequence shown here is derived from an EMBL/GenBank/DDBJ whole genome shotgun (WGS) entry which is preliminary data.</text>
</comment>
<evidence type="ECO:0000313" key="3">
    <source>
        <dbReference type="Proteomes" id="UP001221898"/>
    </source>
</evidence>
<organism evidence="2 3">
    <name type="scientific">Aldrovandia affinis</name>
    <dbReference type="NCBI Taxonomy" id="143900"/>
    <lineage>
        <taxon>Eukaryota</taxon>
        <taxon>Metazoa</taxon>
        <taxon>Chordata</taxon>
        <taxon>Craniata</taxon>
        <taxon>Vertebrata</taxon>
        <taxon>Euteleostomi</taxon>
        <taxon>Actinopterygii</taxon>
        <taxon>Neopterygii</taxon>
        <taxon>Teleostei</taxon>
        <taxon>Notacanthiformes</taxon>
        <taxon>Halosauridae</taxon>
        <taxon>Aldrovandia</taxon>
    </lineage>
</organism>
<evidence type="ECO:0000256" key="1">
    <source>
        <dbReference type="SAM" id="MobiDB-lite"/>
    </source>
</evidence>
<keyword evidence="3" id="KW-1185">Reference proteome</keyword>
<gene>
    <name evidence="2" type="ORF">AAFF_G00423270</name>
</gene>
<dbReference type="AlphaFoldDB" id="A0AAD7WZW1"/>
<proteinExistence type="predicted"/>